<evidence type="ECO:0000313" key="4">
    <source>
        <dbReference type="Proteomes" id="UP000029095"/>
    </source>
</evidence>
<accession>A0A086MR27</accession>
<dbReference type="Proteomes" id="UP000029095">
    <property type="component" value="Unassembled WGS sequence"/>
</dbReference>
<sequence>MTATPKPITEHDTFRIGDRAPIGTRYTNEDGPVTLVAYEIDPHARTARPLFIADEDLAKKPSAHWYDRATVGSIPVYEIADVVGIGDPALHPTQADPEQSALARTAFANRTEPTFLDTTVLSRVHLCDDLDSDEEVEGFLAYARAELELRKAQRVLDQAARERSATIRRMVDLKGSQQRAGQTLGLNQSTVSRALRERP</sequence>
<evidence type="ECO:0000256" key="1">
    <source>
        <dbReference type="SAM" id="Coils"/>
    </source>
</evidence>
<feature type="compositionally biased region" description="Polar residues" evidence="2">
    <location>
        <begin position="175"/>
        <end position="192"/>
    </location>
</feature>
<evidence type="ECO:0000313" key="3">
    <source>
        <dbReference type="EMBL" id="KFG71345.1"/>
    </source>
</evidence>
<reference evidence="3 4" key="1">
    <citation type="submission" date="2014-05" db="EMBL/GenBank/DDBJ databases">
        <title>Complete genome sequence of the Streptomyces mutabilis TRM45540.</title>
        <authorList>
            <person name="Luo X."/>
            <person name="Zhang L."/>
        </authorList>
    </citation>
    <scope>NUCLEOTIDE SEQUENCE [LARGE SCALE GENOMIC DNA]</scope>
    <source>
        <strain evidence="3 4">TRM45540</strain>
    </source>
</reference>
<dbReference type="EMBL" id="JNFQ01000007">
    <property type="protein sequence ID" value="KFG71345.1"/>
    <property type="molecule type" value="Genomic_DNA"/>
</dbReference>
<evidence type="ECO:0000256" key="2">
    <source>
        <dbReference type="SAM" id="MobiDB-lite"/>
    </source>
</evidence>
<feature type="region of interest" description="Disordered" evidence="2">
    <location>
        <begin position="172"/>
        <end position="199"/>
    </location>
</feature>
<dbReference type="AlphaFoldDB" id="A0A086MR27"/>
<name>A0A086MR27_9ACTN</name>
<dbReference type="RefSeq" id="WP_043385668.1">
    <property type="nucleotide sequence ID" value="NZ_KN039950.1"/>
</dbReference>
<keyword evidence="4" id="KW-1185">Reference proteome</keyword>
<proteinExistence type="predicted"/>
<keyword evidence="1" id="KW-0175">Coiled coil</keyword>
<protein>
    <submittedName>
        <fullName evidence="3">Uncharacterized protein</fullName>
    </submittedName>
</protein>
<organism evidence="3 4">
    <name type="scientific">Streptomyces mutabilis</name>
    <dbReference type="NCBI Taxonomy" id="67332"/>
    <lineage>
        <taxon>Bacteria</taxon>
        <taxon>Bacillati</taxon>
        <taxon>Actinomycetota</taxon>
        <taxon>Actinomycetes</taxon>
        <taxon>Kitasatosporales</taxon>
        <taxon>Streptomycetaceae</taxon>
        <taxon>Streptomyces</taxon>
    </lineage>
</organism>
<gene>
    <name evidence="3" type="ORF">FM21_34125</name>
</gene>
<feature type="coiled-coil region" evidence="1">
    <location>
        <begin position="142"/>
        <end position="169"/>
    </location>
</feature>
<dbReference type="HOGENOM" id="CLU_1371554_0_0_11"/>
<comment type="caution">
    <text evidence="3">The sequence shown here is derived from an EMBL/GenBank/DDBJ whole genome shotgun (WGS) entry which is preliminary data.</text>
</comment>